<dbReference type="PANTHER" id="PTHR31157:SF1">
    <property type="entry name" value="SCP DOMAIN-CONTAINING PROTEIN"/>
    <property type="match status" value="1"/>
</dbReference>
<dbReference type="SUPFAM" id="SSF55797">
    <property type="entry name" value="PR-1-like"/>
    <property type="match status" value="1"/>
</dbReference>
<keyword evidence="1" id="KW-0732">Signal</keyword>
<dbReference type="Proteomes" id="UP000631694">
    <property type="component" value="Unassembled WGS sequence"/>
</dbReference>
<evidence type="ECO:0000313" key="4">
    <source>
        <dbReference type="Proteomes" id="UP000631694"/>
    </source>
</evidence>
<dbReference type="InterPro" id="IPR014044">
    <property type="entry name" value="CAP_dom"/>
</dbReference>
<name>A0A931MZR3_9HYPH</name>
<evidence type="ECO:0000313" key="3">
    <source>
        <dbReference type="EMBL" id="MBH0238016.1"/>
    </source>
</evidence>
<dbReference type="AlphaFoldDB" id="A0A931MZR3"/>
<comment type="caution">
    <text evidence="3">The sequence shown here is derived from an EMBL/GenBank/DDBJ whole genome shotgun (WGS) entry which is preliminary data.</text>
</comment>
<accession>A0A931MZR3</accession>
<organism evidence="3 4">
    <name type="scientific">Methylobrevis albus</name>
    <dbReference type="NCBI Taxonomy" id="2793297"/>
    <lineage>
        <taxon>Bacteria</taxon>
        <taxon>Pseudomonadati</taxon>
        <taxon>Pseudomonadota</taxon>
        <taxon>Alphaproteobacteria</taxon>
        <taxon>Hyphomicrobiales</taxon>
        <taxon>Pleomorphomonadaceae</taxon>
        <taxon>Methylobrevis</taxon>
    </lineage>
</organism>
<dbReference type="PANTHER" id="PTHR31157">
    <property type="entry name" value="SCP DOMAIN-CONTAINING PROTEIN"/>
    <property type="match status" value="1"/>
</dbReference>
<protein>
    <submittedName>
        <fullName evidence="3">CAP domain-containing protein</fullName>
    </submittedName>
</protein>
<feature type="chain" id="PRO_5037783094" evidence="1">
    <location>
        <begin position="21"/>
        <end position="191"/>
    </location>
</feature>
<keyword evidence="4" id="KW-1185">Reference proteome</keyword>
<reference evidence="3" key="1">
    <citation type="submission" date="2020-12" db="EMBL/GenBank/DDBJ databases">
        <title>Methylobrevis albus sp. nov., isolated from fresh water lack sediment.</title>
        <authorList>
            <person name="Zou Q."/>
        </authorList>
    </citation>
    <scope>NUCLEOTIDE SEQUENCE</scope>
    <source>
        <strain evidence="3">L22</strain>
    </source>
</reference>
<evidence type="ECO:0000256" key="1">
    <source>
        <dbReference type="SAM" id="SignalP"/>
    </source>
</evidence>
<dbReference type="EMBL" id="JADZLT010000049">
    <property type="protein sequence ID" value="MBH0238016.1"/>
    <property type="molecule type" value="Genomic_DNA"/>
</dbReference>
<feature type="domain" description="SCP" evidence="2">
    <location>
        <begin position="55"/>
        <end position="171"/>
    </location>
</feature>
<sequence>MTASPFGLAALAVLAAATLAGCVASSSPPPTGRPSFYQDLASPTARVDAQKAAQMITEYRARAGVGPLRVDPELSRIAATYARQMADADKLSHSLPPFGNLNKRLNDAGYRGQAAGENIASGYRTLAEAFSGWRDSPPHDRGMKDPEMTVMGIGTAYNPNSKYKVYWSVIFARPYDTGTLAAAMPGVTPGQ</sequence>
<evidence type="ECO:0000259" key="2">
    <source>
        <dbReference type="Pfam" id="PF00188"/>
    </source>
</evidence>
<dbReference type="Pfam" id="PF00188">
    <property type="entry name" value="CAP"/>
    <property type="match status" value="1"/>
</dbReference>
<gene>
    <name evidence="3" type="ORF">I5731_09310</name>
</gene>
<dbReference type="InterPro" id="IPR035940">
    <property type="entry name" value="CAP_sf"/>
</dbReference>
<feature type="signal peptide" evidence="1">
    <location>
        <begin position="1"/>
        <end position="20"/>
    </location>
</feature>
<dbReference type="Gene3D" id="3.40.33.10">
    <property type="entry name" value="CAP"/>
    <property type="match status" value="1"/>
</dbReference>
<proteinExistence type="predicted"/>
<dbReference type="RefSeq" id="WP_197311067.1">
    <property type="nucleotide sequence ID" value="NZ_JADZLT010000049.1"/>
</dbReference>
<dbReference type="CDD" id="cd05379">
    <property type="entry name" value="CAP_bacterial"/>
    <property type="match status" value="1"/>
</dbReference>